<dbReference type="EMBL" id="NBSH01000012">
    <property type="protein sequence ID" value="ORX34995.1"/>
    <property type="molecule type" value="Genomic_DNA"/>
</dbReference>
<sequence length="740" mass="83043">MVDRKRSRRASFLEDTDPDDLILAQRTKTPRRTVEHSAAPLVLRSESSPSKSLTSIAESFGQKTSAILSRMGLVLRVGGRSKRRAHQVQLDGDSSPPLMREVSEPSSKLLSSENGSYPAGDTGEIGQAGPSTRSRTRSRSPKPMTPSTSSTPAQKSQPLPSSSLYPILPSSTVSHDALSPSLNSNQVDSRSSPGISPDDPFGDASDPSARSLSPGSQSQPQSTSGGDAHEPPFESSGSPPEDLEDGTEDQPIDLADTDDEAEEDSHDAAEASTEPMGPISLTPEAGPSTRMRRPPPARPDLLGQSVQRKYDWLTSTDSQSGIQASSRATGSSQPLSPSQKSGVRSSRSRRKGQRDRQGTFKRYLKSFARNQHKAGIFDGNTKRAFYRLVHKPEPRDETQGRVLEWRFQRDSKLFSTSKEEKDAYTDLLLKNNLKTVEDITQKPIEPTFSPGRSRRIANRAQLDAAQRRNPAIDEILESFQKQRLEDEQAIQKRLRPRVPTQMAPGRLETVNSHWKNPAFKVEHLNAEVRSASLQRLKDRQWLDDEIINYYGSLIQARSDRSPKSDEKAALPNIHFFNSFFYQKLSEQGYAASRLKRWTKKFDLFSKDLVIFPINQGNMHWTAGAINFQKKRLEYFDSLSQYPGQGEPVFENLFQYLQEEHKDKKGTDFDDSDWKKVFNIQNNGSDCGVFSSQTLELLSRGKDLSKPEEFDFTCEHMPYLRRLMVWEIAEGKLEPRWPKEG</sequence>
<feature type="compositionally biased region" description="Polar residues" evidence="5">
    <location>
        <begin position="45"/>
        <end position="58"/>
    </location>
</feature>
<dbReference type="GO" id="GO:0006508">
    <property type="term" value="P:proteolysis"/>
    <property type="evidence" value="ECO:0007669"/>
    <property type="project" value="UniProtKB-KW"/>
</dbReference>
<dbReference type="Pfam" id="PF02902">
    <property type="entry name" value="Peptidase_C48"/>
    <property type="match status" value="1"/>
</dbReference>
<feature type="compositionally biased region" description="Polar residues" evidence="5">
    <location>
        <begin position="313"/>
        <end position="335"/>
    </location>
</feature>
<dbReference type="InterPro" id="IPR003653">
    <property type="entry name" value="Peptidase_C48_C"/>
</dbReference>
<evidence type="ECO:0000313" key="7">
    <source>
        <dbReference type="EMBL" id="ORX34995.1"/>
    </source>
</evidence>
<feature type="compositionally biased region" description="Acidic residues" evidence="5">
    <location>
        <begin position="241"/>
        <end position="265"/>
    </location>
</feature>
<feature type="compositionally biased region" description="Polar residues" evidence="5">
    <location>
        <begin position="180"/>
        <end position="194"/>
    </location>
</feature>
<organism evidence="7 8">
    <name type="scientific">Kockovaella imperatae</name>
    <dbReference type="NCBI Taxonomy" id="4999"/>
    <lineage>
        <taxon>Eukaryota</taxon>
        <taxon>Fungi</taxon>
        <taxon>Dikarya</taxon>
        <taxon>Basidiomycota</taxon>
        <taxon>Agaricomycotina</taxon>
        <taxon>Tremellomycetes</taxon>
        <taxon>Tremellales</taxon>
        <taxon>Cuniculitremaceae</taxon>
        <taxon>Kockovaella</taxon>
    </lineage>
</organism>
<dbReference type="PANTHER" id="PTHR12606:SF141">
    <property type="entry name" value="GH15225P-RELATED"/>
    <property type="match status" value="1"/>
</dbReference>
<dbReference type="Gene3D" id="3.40.395.10">
    <property type="entry name" value="Adenoviral Proteinase, Chain A"/>
    <property type="match status" value="1"/>
</dbReference>
<dbReference type="STRING" id="4999.A0A1Y1UD52"/>
<evidence type="ECO:0000256" key="1">
    <source>
        <dbReference type="ARBA" id="ARBA00005234"/>
    </source>
</evidence>
<feature type="compositionally biased region" description="Polar residues" evidence="5">
    <location>
        <begin position="104"/>
        <end position="115"/>
    </location>
</feature>
<feature type="region of interest" description="Disordered" evidence="5">
    <location>
        <begin position="80"/>
        <end position="360"/>
    </location>
</feature>
<evidence type="ECO:0000256" key="5">
    <source>
        <dbReference type="SAM" id="MobiDB-lite"/>
    </source>
</evidence>
<keyword evidence="8" id="KW-1185">Reference proteome</keyword>
<dbReference type="GO" id="GO:0016929">
    <property type="term" value="F:deSUMOylase activity"/>
    <property type="evidence" value="ECO:0007669"/>
    <property type="project" value="TreeGrafter"/>
</dbReference>
<accession>A0A1Y1UD52</accession>
<proteinExistence type="inferred from homology"/>
<feature type="compositionally biased region" description="Low complexity" evidence="5">
    <location>
        <begin position="141"/>
        <end position="171"/>
    </location>
</feature>
<evidence type="ECO:0000256" key="2">
    <source>
        <dbReference type="ARBA" id="ARBA00022670"/>
    </source>
</evidence>
<dbReference type="GeneID" id="33555979"/>
<dbReference type="InterPro" id="IPR038765">
    <property type="entry name" value="Papain-like_cys_pep_sf"/>
</dbReference>
<comment type="caution">
    <text evidence="7">The sequence shown here is derived from an EMBL/GenBank/DDBJ whole genome shotgun (WGS) entry which is preliminary data.</text>
</comment>
<evidence type="ECO:0000256" key="3">
    <source>
        <dbReference type="ARBA" id="ARBA00022801"/>
    </source>
</evidence>
<dbReference type="GO" id="GO:0005634">
    <property type="term" value="C:nucleus"/>
    <property type="evidence" value="ECO:0007669"/>
    <property type="project" value="TreeGrafter"/>
</dbReference>
<keyword evidence="2" id="KW-0645">Protease</keyword>
<dbReference type="GO" id="GO:0016926">
    <property type="term" value="P:protein desumoylation"/>
    <property type="evidence" value="ECO:0007669"/>
    <property type="project" value="TreeGrafter"/>
</dbReference>
<feature type="region of interest" description="Disordered" evidence="5">
    <location>
        <begin position="28"/>
        <end position="58"/>
    </location>
</feature>
<gene>
    <name evidence="7" type="ORF">BD324DRAFT_609730</name>
</gene>
<feature type="domain" description="Ubiquitin-like protease family profile" evidence="6">
    <location>
        <begin position="526"/>
        <end position="697"/>
    </location>
</feature>
<feature type="compositionally biased region" description="Low complexity" evidence="5">
    <location>
        <begin position="336"/>
        <end position="345"/>
    </location>
</feature>
<protein>
    <recommendedName>
        <fullName evidence="6">Ubiquitin-like protease family profile domain-containing protein</fullName>
    </recommendedName>
</protein>
<keyword evidence="3" id="KW-0378">Hydrolase</keyword>
<evidence type="ECO:0000256" key="4">
    <source>
        <dbReference type="ARBA" id="ARBA00022807"/>
    </source>
</evidence>
<dbReference type="OrthoDB" id="1939479at2759"/>
<dbReference type="AlphaFoldDB" id="A0A1Y1UD52"/>
<comment type="similarity">
    <text evidence="1">Belongs to the peptidase C48 family.</text>
</comment>
<evidence type="ECO:0000259" key="6">
    <source>
        <dbReference type="PROSITE" id="PS50600"/>
    </source>
</evidence>
<evidence type="ECO:0000313" key="8">
    <source>
        <dbReference type="Proteomes" id="UP000193218"/>
    </source>
</evidence>
<reference evidence="7 8" key="1">
    <citation type="submission" date="2017-03" db="EMBL/GenBank/DDBJ databases">
        <title>Widespread Adenine N6-methylation of Active Genes in Fungi.</title>
        <authorList>
            <consortium name="DOE Joint Genome Institute"/>
            <person name="Mondo S.J."/>
            <person name="Dannebaum R.O."/>
            <person name="Kuo R.C."/>
            <person name="Louie K.B."/>
            <person name="Bewick A.J."/>
            <person name="Labutti K."/>
            <person name="Haridas S."/>
            <person name="Kuo A."/>
            <person name="Salamov A."/>
            <person name="Ahrendt S.R."/>
            <person name="Lau R."/>
            <person name="Bowen B.P."/>
            <person name="Lipzen A."/>
            <person name="Sullivan W."/>
            <person name="Andreopoulos W.B."/>
            <person name="Clum A."/>
            <person name="Lindquist E."/>
            <person name="Daum C."/>
            <person name="Northen T.R."/>
            <person name="Ramamoorthy G."/>
            <person name="Schmitz R.J."/>
            <person name="Gryganskyi A."/>
            <person name="Culley D."/>
            <person name="Magnuson J."/>
            <person name="James T.Y."/>
            <person name="O'Malley M.A."/>
            <person name="Stajich J.E."/>
            <person name="Spatafora J.W."/>
            <person name="Visel A."/>
            <person name="Grigoriev I.V."/>
        </authorList>
    </citation>
    <scope>NUCLEOTIDE SEQUENCE [LARGE SCALE GENOMIC DNA]</scope>
    <source>
        <strain evidence="7 8">NRRL Y-17943</strain>
    </source>
</reference>
<dbReference type="SUPFAM" id="SSF54001">
    <property type="entry name" value="Cysteine proteinases"/>
    <property type="match status" value="1"/>
</dbReference>
<dbReference type="RefSeq" id="XP_021869211.1">
    <property type="nucleotide sequence ID" value="XM_022014171.1"/>
</dbReference>
<feature type="compositionally biased region" description="Low complexity" evidence="5">
    <location>
        <begin position="211"/>
        <end position="226"/>
    </location>
</feature>
<keyword evidence="4" id="KW-0788">Thiol protease</keyword>
<name>A0A1Y1UD52_9TREE</name>
<dbReference type="InParanoid" id="A0A1Y1UD52"/>
<dbReference type="PROSITE" id="PS50600">
    <property type="entry name" value="ULP_PROTEASE"/>
    <property type="match status" value="1"/>
</dbReference>
<dbReference type="Proteomes" id="UP000193218">
    <property type="component" value="Unassembled WGS sequence"/>
</dbReference>
<dbReference type="PANTHER" id="PTHR12606">
    <property type="entry name" value="SENTRIN/SUMO-SPECIFIC PROTEASE"/>
    <property type="match status" value="1"/>
</dbReference>